<dbReference type="PANTHER" id="PTHR30525">
    <property type="entry name" value="1-DEOXY-D-XYLULOSE 5-PHOSPHATE REDUCTOISOMERASE"/>
    <property type="match status" value="1"/>
</dbReference>
<proteinExistence type="inferred from homology"/>
<feature type="binding site" evidence="9">
    <location>
        <position position="155"/>
    </location>
    <ligand>
        <name>Mn(2+)</name>
        <dbReference type="ChEBI" id="CHEBI:29035"/>
    </ligand>
</feature>
<dbReference type="SUPFAM" id="SSF69055">
    <property type="entry name" value="1-deoxy-D-xylulose-5-phosphate reductoisomerase, C-terminal domain"/>
    <property type="match status" value="1"/>
</dbReference>
<keyword evidence="7 9" id="KW-0414">Isoprene biosynthesis</keyword>
<evidence type="ECO:0000256" key="9">
    <source>
        <dbReference type="HAMAP-Rule" id="MF_00183"/>
    </source>
</evidence>
<dbReference type="InterPro" id="IPR013512">
    <property type="entry name" value="DXP_reductoisomerase_N"/>
</dbReference>
<feature type="binding site" evidence="9">
    <location>
        <position position="206"/>
    </location>
    <ligand>
        <name>NADPH</name>
        <dbReference type="ChEBI" id="CHEBI:57783"/>
    </ligand>
</feature>
<evidence type="ECO:0000259" key="11">
    <source>
        <dbReference type="Pfam" id="PF08436"/>
    </source>
</evidence>
<keyword evidence="3 9" id="KW-0479">Metal-binding</keyword>
<evidence type="ECO:0000256" key="7">
    <source>
        <dbReference type="ARBA" id="ARBA00023229"/>
    </source>
</evidence>
<dbReference type="EMBL" id="JBHTBR010000002">
    <property type="protein sequence ID" value="MFC7290490.1"/>
    <property type="molecule type" value="Genomic_DNA"/>
</dbReference>
<dbReference type="InterPro" id="IPR013644">
    <property type="entry name" value="DXP_reductoisomerase_C"/>
</dbReference>
<evidence type="ECO:0000313" key="14">
    <source>
        <dbReference type="Proteomes" id="UP001596492"/>
    </source>
</evidence>
<feature type="binding site" evidence="9">
    <location>
        <position position="13"/>
    </location>
    <ligand>
        <name>NADPH</name>
        <dbReference type="ChEBI" id="CHEBI:57783"/>
    </ligand>
</feature>
<dbReference type="Pfam" id="PF13288">
    <property type="entry name" value="DXPR_C"/>
    <property type="match status" value="1"/>
</dbReference>
<feature type="binding site" evidence="9">
    <location>
        <position position="155"/>
    </location>
    <ligand>
        <name>1-deoxy-D-xylulose 5-phosphate</name>
        <dbReference type="ChEBI" id="CHEBI:57792"/>
    </ligand>
</feature>
<dbReference type="RefSeq" id="WP_382165424.1">
    <property type="nucleotide sequence ID" value="NZ_JBHTBR010000002.1"/>
</dbReference>
<feature type="binding site" evidence="9">
    <location>
        <position position="218"/>
    </location>
    <ligand>
        <name>1-deoxy-D-xylulose 5-phosphate</name>
        <dbReference type="ChEBI" id="CHEBI:57792"/>
    </ligand>
</feature>
<feature type="binding site" evidence="9">
    <location>
        <position position="127"/>
    </location>
    <ligand>
        <name>NADPH</name>
        <dbReference type="ChEBI" id="CHEBI:57783"/>
    </ligand>
</feature>
<keyword evidence="6 9" id="KW-0464">Manganese</keyword>
<dbReference type="SUPFAM" id="SSF51735">
    <property type="entry name" value="NAD(P)-binding Rossmann-fold domains"/>
    <property type="match status" value="1"/>
</dbReference>
<feature type="binding site" evidence="9">
    <location>
        <position position="16"/>
    </location>
    <ligand>
        <name>NADPH</name>
        <dbReference type="ChEBI" id="CHEBI:57783"/>
    </ligand>
</feature>
<feature type="binding site" evidence="9">
    <location>
        <position position="153"/>
    </location>
    <ligand>
        <name>Mn(2+)</name>
        <dbReference type="ChEBI" id="CHEBI:29035"/>
    </ligand>
</feature>
<feature type="domain" description="1-deoxy-D-xylulose 5-phosphate reductoisomerase C-terminal" evidence="11">
    <location>
        <begin position="149"/>
        <end position="230"/>
    </location>
</feature>
<feature type="binding site" evidence="9">
    <location>
        <position position="15"/>
    </location>
    <ligand>
        <name>NADPH</name>
        <dbReference type="ChEBI" id="CHEBI:57783"/>
    </ligand>
</feature>
<feature type="binding site" evidence="9">
    <location>
        <position position="200"/>
    </location>
    <ligand>
        <name>1-deoxy-D-xylulose 5-phosphate</name>
        <dbReference type="ChEBI" id="CHEBI:57792"/>
    </ligand>
</feature>
<feature type="binding site" evidence="9">
    <location>
        <position position="213"/>
    </location>
    <ligand>
        <name>1-deoxy-D-xylulose 5-phosphate</name>
        <dbReference type="ChEBI" id="CHEBI:57792"/>
    </ligand>
</feature>
<evidence type="ECO:0000256" key="5">
    <source>
        <dbReference type="ARBA" id="ARBA00023002"/>
    </source>
</evidence>
<evidence type="ECO:0000256" key="8">
    <source>
        <dbReference type="ARBA" id="ARBA00048543"/>
    </source>
</evidence>
<dbReference type="PANTHER" id="PTHR30525:SF0">
    <property type="entry name" value="1-DEOXY-D-XYLULOSE 5-PHOSPHATE REDUCTOISOMERASE, CHLOROPLASTIC"/>
    <property type="match status" value="1"/>
</dbReference>
<dbReference type="InterPro" id="IPR036291">
    <property type="entry name" value="NAD(P)-bd_dom_sf"/>
</dbReference>
<organism evidence="13 14">
    <name type="scientific">Hirschia litorea</name>
    <dbReference type="NCBI Taxonomy" id="1199156"/>
    <lineage>
        <taxon>Bacteria</taxon>
        <taxon>Pseudomonadati</taxon>
        <taxon>Pseudomonadota</taxon>
        <taxon>Alphaproteobacteria</taxon>
        <taxon>Hyphomonadales</taxon>
        <taxon>Hyphomonadaceae</taxon>
        <taxon>Hirschia</taxon>
    </lineage>
</organism>
<comment type="similarity">
    <text evidence="2 9">Belongs to the DXR family.</text>
</comment>
<feature type="binding site" evidence="9">
    <location>
        <position position="222"/>
    </location>
    <ligand>
        <name>Mn(2+)</name>
        <dbReference type="ChEBI" id="CHEBI:29035"/>
    </ligand>
</feature>
<dbReference type="PIRSF" id="PIRSF006205">
    <property type="entry name" value="Dxp_reductismrs"/>
    <property type="match status" value="1"/>
</dbReference>
<dbReference type="Proteomes" id="UP001596492">
    <property type="component" value="Unassembled WGS sequence"/>
</dbReference>
<comment type="pathway">
    <text evidence="1 9">Isoprenoid biosynthesis; isopentenyl diphosphate biosynthesis via DXP pathway; isopentenyl diphosphate from 1-deoxy-D-xylulose 5-phosphate: step 1/6.</text>
</comment>
<evidence type="ECO:0000256" key="6">
    <source>
        <dbReference type="ARBA" id="ARBA00023211"/>
    </source>
</evidence>
<gene>
    <name evidence="9 13" type="primary">dxr</name>
    <name evidence="13" type="ORF">ACFQS8_02585</name>
</gene>
<protein>
    <recommendedName>
        <fullName evidence="9">1-deoxy-D-xylulose 5-phosphate reductoisomerase</fullName>
        <shortName evidence="9">DXP reductoisomerase</shortName>
        <ecNumber evidence="9">1.1.1.267</ecNumber>
    </recommendedName>
    <alternativeName>
        <fullName evidence="9">1-deoxyxylulose-5-phosphate reductoisomerase</fullName>
    </alternativeName>
    <alternativeName>
        <fullName evidence="9">2-C-methyl-D-erythritol 4-phosphate synthase</fullName>
    </alternativeName>
</protein>
<dbReference type="InterPro" id="IPR003821">
    <property type="entry name" value="DXP_reductoisomerase"/>
</dbReference>
<dbReference type="HAMAP" id="MF_00183">
    <property type="entry name" value="DXP_reductoisom"/>
    <property type="match status" value="1"/>
</dbReference>
<feature type="binding site" evidence="9">
    <location>
        <position position="177"/>
    </location>
    <ligand>
        <name>1-deoxy-D-xylulose 5-phosphate</name>
        <dbReference type="ChEBI" id="CHEBI:57792"/>
    </ligand>
</feature>
<dbReference type="EC" id="1.1.1.267" evidence="9"/>
<dbReference type="Pfam" id="PF08436">
    <property type="entry name" value="DXP_redisom_C"/>
    <property type="match status" value="1"/>
</dbReference>
<comment type="catalytic activity">
    <reaction evidence="8">
        <text>2-C-methyl-D-erythritol 4-phosphate + NADP(+) = 1-deoxy-D-xylulose 5-phosphate + NADPH + H(+)</text>
        <dbReference type="Rhea" id="RHEA:13717"/>
        <dbReference type="ChEBI" id="CHEBI:15378"/>
        <dbReference type="ChEBI" id="CHEBI:57783"/>
        <dbReference type="ChEBI" id="CHEBI:57792"/>
        <dbReference type="ChEBI" id="CHEBI:58262"/>
        <dbReference type="ChEBI" id="CHEBI:58349"/>
        <dbReference type="EC" id="1.1.1.267"/>
    </reaction>
    <physiologicalReaction direction="right-to-left" evidence="8">
        <dbReference type="Rhea" id="RHEA:13719"/>
    </physiologicalReaction>
</comment>
<keyword evidence="9" id="KW-0460">Magnesium</keyword>
<dbReference type="InterPro" id="IPR026877">
    <property type="entry name" value="DXPR_C"/>
</dbReference>
<accession>A0ABW2II42</accession>
<comment type="cofactor">
    <cofactor evidence="9">
        <name>Mg(2+)</name>
        <dbReference type="ChEBI" id="CHEBI:18420"/>
    </cofactor>
    <cofactor evidence="9">
        <name>Mn(2+)</name>
        <dbReference type="ChEBI" id="CHEBI:29035"/>
    </cofactor>
</comment>
<evidence type="ECO:0000259" key="10">
    <source>
        <dbReference type="Pfam" id="PF02670"/>
    </source>
</evidence>
<sequence>MSKIKRVSLLGATGSIGKSTLSLLTQQCNGMPEFQVVSLSAQSNVRALADAAKATGAEFAAIGDGSLLEELRALLKGTNTVCGAGEGGVIEAASRPCETLVSAISGAAALKPTLAAIRQGSNIALANKESIVCAGTLLLEEARKHGSQILPVDSEHNAIFQVLDVRKRIEKLVLTASGGPFRTASLEEMKLATSAQAISHPNWSMGAKISVDSASMMNKSLELIEASYLFDIPESQIDVLIHPQSIIHSLVAYDDGSVLAQLGMPDMRTPISYALSWPNRMNVPGVHRLDLAQIGELNFEKPDPIRFPAIELARKCLALGAWAPNVFNAANEIAVDLFLKNKIGFMDITSVTKSVLERFELGEYGTMSDPKNFEDVFELDRLARKQALEEIQA</sequence>
<evidence type="ECO:0000259" key="12">
    <source>
        <dbReference type="Pfam" id="PF13288"/>
    </source>
</evidence>
<reference evidence="14" key="1">
    <citation type="journal article" date="2019" name="Int. J. Syst. Evol. Microbiol.">
        <title>The Global Catalogue of Microorganisms (GCM) 10K type strain sequencing project: providing services to taxonomists for standard genome sequencing and annotation.</title>
        <authorList>
            <consortium name="The Broad Institute Genomics Platform"/>
            <consortium name="The Broad Institute Genome Sequencing Center for Infectious Disease"/>
            <person name="Wu L."/>
            <person name="Ma J."/>
        </authorList>
    </citation>
    <scope>NUCLEOTIDE SEQUENCE [LARGE SCALE GENOMIC DNA]</scope>
    <source>
        <strain evidence="14">CCUG 51308</strain>
    </source>
</reference>
<feature type="binding site" evidence="9">
    <location>
        <position position="154"/>
    </location>
    <ligand>
        <name>1-deoxy-D-xylulose 5-phosphate</name>
        <dbReference type="ChEBI" id="CHEBI:57792"/>
    </ligand>
</feature>
<feature type="binding site" evidence="9">
    <location>
        <position position="222"/>
    </location>
    <ligand>
        <name>1-deoxy-D-xylulose 5-phosphate</name>
        <dbReference type="ChEBI" id="CHEBI:57792"/>
    </ligand>
</feature>
<feature type="binding site" evidence="9">
    <location>
        <position position="14"/>
    </location>
    <ligand>
        <name>NADPH</name>
        <dbReference type="ChEBI" id="CHEBI:57783"/>
    </ligand>
</feature>
<evidence type="ECO:0000256" key="3">
    <source>
        <dbReference type="ARBA" id="ARBA00022723"/>
    </source>
</evidence>
<dbReference type="NCBIfam" id="TIGR00243">
    <property type="entry name" value="Dxr"/>
    <property type="match status" value="1"/>
</dbReference>
<keyword evidence="5 9" id="KW-0560">Oxidoreductase</keyword>
<dbReference type="Pfam" id="PF02670">
    <property type="entry name" value="DXP_reductoisom"/>
    <property type="match status" value="1"/>
</dbReference>
<comment type="function">
    <text evidence="9">Catalyzes the NADPH-dependent rearrangement and reduction of 1-deoxy-D-xylulose-5-phosphate (DXP) to 2-C-methyl-D-erythritol 4-phosphate (MEP).</text>
</comment>
<dbReference type="SUPFAM" id="SSF55347">
    <property type="entry name" value="Glyceraldehyde-3-phosphate dehydrogenase-like, C-terminal domain"/>
    <property type="match status" value="1"/>
</dbReference>
<dbReference type="Gene3D" id="1.10.1740.10">
    <property type="match status" value="1"/>
</dbReference>
<comment type="caution">
    <text evidence="9">Lacks conserved residue(s) required for the propagation of feature annotation.</text>
</comment>
<evidence type="ECO:0000256" key="4">
    <source>
        <dbReference type="ARBA" id="ARBA00022857"/>
    </source>
</evidence>
<feature type="binding site" evidence="9">
    <location>
        <position position="44"/>
    </location>
    <ligand>
        <name>NADPH</name>
        <dbReference type="ChEBI" id="CHEBI:57783"/>
    </ligand>
</feature>
<keyword evidence="4 9" id="KW-0521">NADP</keyword>
<dbReference type="InterPro" id="IPR036169">
    <property type="entry name" value="DXPR_C_sf"/>
</dbReference>
<feature type="binding site" evidence="9">
    <location>
        <position position="219"/>
    </location>
    <ligand>
        <name>1-deoxy-D-xylulose 5-phosphate</name>
        <dbReference type="ChEBI" id="CHEBI:57792"/>
    </ligand>
</feature>
<name>A0ABW2II42_9PROT</name>
<feature type="binding site" evidence="9">
    <location>
        <position position="129"/>
    </location>
    <ligand>
        <name>NADPH</name>
        <dbReference type="ChEBI" id="CHEBI:57783"/>
    </ligand>
</feature>
<feature type="binding site" evidence="9">
    <location>
        <position position="128"/>
    </location>
    <ligand>
        <name>1-deoxy-D-xylulose 5-phosphate</name>
        <dbReference type="ChEBI" id="CHEBI:57792"/>
    </ligand>
</feature>
<evidence type="ECO:0000313" key="13">
    <source>
        <dbReference type="EMBL" id="MFC7290490.1"/>
    </source>
</evidence>
<feature type="domain" description="1-deoxy-D-xylulose 5-phosphate reductoisomerase N-terminal" evidence="10">
    <location>
        <begin position="7"/>
        <end position="135"/>
    </location>
</feature>
<comment type="caution">
    <text evidence="13">The sequence shown here is derived from an EMBL/GenBank/DDBJ whole genome shotgun (WGS) entry which is preliminary data.</text>
</comment>
<evidence type="ECO:0000256" key="2">
    <source>
        <dbReference type="ARBA" id="ARBA00006825"/>
    </source>
</evidence>
<feature type="domain" description="DXP reductoisomerase C-terminal" evidence="12">
    <location>
        <begin position="262"/>
        <end position="385"/>
    </location>
</feature>
<dbReference type="Gene3D" id="3.40.50.720">
    <property type="entry name" value="NAD(P)-binding Rossmann-like Domain"/>
    <property type="match status" value="1"/>
</dbReference>
<keyword evidence="14" id="KW-1185">Reference proteome</keyword>
<dbReference type="GO" id="GO:0030604">
    <property type="term" value="F:1-deoxy-D-xylulose-5-phosphate reductoisomerase activity"/>
    <property type="evidence" value="ECO:0007669"/>
    <property type="project" value="UniProtKB-EC"/>
</dbReference>
<evidence type="ECO:0000256" key="1">
    <source>
        <dbReference type="ARBA" id="ARBA00005094"/>
    </source>
</evidence>